<dbReference type="AlphaFoldDB" id="D7LYV5"/>
<keyword evidence="4" id="KW-1185">Reference proteome</keyword>
<evidence type="ECO:0000256" key="1">
    <source>
        <dbReference type="SAM" id="Coils"/>
    </source>
</evidence>
<evidence type="ECO:0000313" key="3">
    <source>
        <dbReference type="EMBL" id="EFH50927.1"/>
    </source>
</evidence>
<dbReference type="InterPro" id="IPR003871">
    <property type="entry name" value="RFA1B/D_OB_1st"/>
</dbReference>
<keyword evidence="1" id="KW-0175">Coiled coil</keyword>
<feature type="domain" description="Replication protein A 70 kDa DNA-binding subunit B/D first OB fold" evidence="2">
    <location>
        <begin position="2"/>
        <end position="67"/>
    </location>
</feature>
<evidence type="ECO:0000259" key="2">
    <source>
        <dbReference type="Pfam" id="PF02721"/>
    </source>
</evidence>
<reference evidence="4" key="1">
    <citation type="journal article" date="2011" name="Nat. Genet.">
        <title>The Arabidopsis lyrata genome sequence and the basis of rapid genome size change.</title>
        <authorList>
            <person name="Hu T.T."/>
            <person name="Pattyn P."/>
            <person name="Bakker E.G."/>
            <person name="Cao J."/>
            <person name="Cheng J.-F."/>
            <person name="Clark R.M."/>
            <person name="Fahlgren N."/>
            <person name="Fawcett J.A."/>
            <person name="Grimwood J."/>
            <person name="Gundlach H."/>
            <person name="Haberer G."/>
            <person name="Hollister J.D."/>
            <person name="Ossowski S."/>
            <person name="Ottilar R.P."/>
            <person name="Salamov A.A."/>
            <person name="Schneeberger K."/>
            <person name="Spannagl M."/>
            <person name="Wang X."/>
            <person name="Yang L."/>
            <person name="Nasrallah M.E."/>
            <person name="Bergelson J."/>
            <person name="Carrington J.C."/>
            <person name="Gaut B.S."/>
            <person name="Schmutz J."/>
            <person name="Mayer K.F.X."/>
            <person name="Van de Peer Y."/>
            <person name="Grigoriev I.V."/>
            <person name="Nordborg M."/>
            <person name="Weigel D."/>
            <person name="Guo Y.-L."/>
        </authorList>
    </citation>
    <scope>NUCLEOTIDE SEQUENCE [LARGE SCALE GENOMIC DNA]</scope>
    <source>
        <strain evidence="4">cv. MN47</strain>
    </source>
</reference>
<dbReference type="eggNOG" id="KOG0851">
    <property type="taxonomic scope" value="Eukaryota"/>
</dbReference>
<dbReference type="HOGENOM" id="CLU_121134_0_0_1"/>
<dbReference type="Proteomes" id="UP000008694">
    <property type="component" value="Unassembled WGS sequence"/>
</dbReference>
<proteinExistence type="predicted"/>
<accession>D7LYV5</accession>
<name>D7LYV5_ARALL</name>
<sequence length="114" mass="13920">MWKEPLVNGKVETRMILADEKANRIDATIPNRYYNWNFQAYLKPGLWFRLSDFEVLRPQEKKTRYYCFPVVINFYDFVYPETVEFAQEDEKDLDFTEKQRQDVEDVMMEVVEEK</sequence>
<feature type="coiled-coil region" evidence="1">
    <location>
        <begin position="86"/>
        <end position="113"/>
    </location>
</feature>
<dbReference type="Gramene" id="Al_scaffold_0006_3245">
    <property type="protein sequence ID" value="Al_scaffold_0006_3245"/>
    <property type="gene ID" value="Al_scaffold_0006_3245"/>
</dbReference>
<dbReference type="EMBL" id="GL348718">
    <property type="protein sequence ID" value="EFH50927.1"/>
    <property type="molecule type" value="Genomic_DNA"/>
</dbReference>
<dbReference type="Pfam" id="PF02721">
    <property type="entry name" value="DUF223"/>
    <property type="match status" value="1"/>
</dbReference>
<evidence type="ECO:0000313" key="4">
    <source>
        <dbReference type="Proteomes" id="UP000008694"/>
    </source>
</evidence>
<gene>
    <name evidence="3" type="ORF">ARALYDRAFT_663180</name>
</gene>
<protein>
    <submittedName>
        <fullName evidence="3">Predicted protein</fullName>
    </submittedName>
</protein>
<dbReference type="CDD" id="cd04480">
    <property type="entry name" value="RPA1_DBD_A_like"/>
    <property type="match status" value="1"/>
</dbReference>
<organism evidence="4">
    <name type="scientific">Arabidopsis lyrata subsp. lyrata</name>
    <name type="common">Lyre-leaved rock-cress</name>
    <dbReference type="NCBI Taxonomy" id="81972"/>
    <lineage>
        <taxon>Eukaryota</taxon>
        <taxon>Viridiplantae</taxon>
        <taxon>Streptophyta</taxon>
        <taxon>Embryophyta</taxon>
        <taxon>Tracheophyta</taxon>
        <taxon>Spermatophyta</taxon>
        <taxon>Magnoliopsida</taxon>
        <taxon>eudicotyledons</taxon>
        <taxon>Gunneridae</taxon>
        <taxon>Pentapetalae</taxon>
        <taxon>rosids</taxon>
        <taxon>malvids</taxon>
        <taxon>Brassicales</taxon>
        <taxon>Brassicaceae</taxon>
        <taxon>Camelineae</taxon>
        <taxon>Arabidopsis</taxon>
    </lineage>
</organism>